<name>A0A6M8J263_9ACTN</name>
<evidence type="ECO:0000313" key="2">
    <source>
        <dbReference type="Proteomes" id="UP000503297"/>
    </source>
</evidence>
<dbReference type="RefSeq" id="WP_173164184.1">
    <property type="nucleotide sequence ID" value="NZ_CP053716.1"/>
</dbReference>
<dbReference type="PANTHER" id="PTHR11669">
    <property type="entry name" value="REPLICATION FACTOR C / DNA POLYMERASE III GAMMA-TAU SUBUNIT"/>
    <property type="match status" value="1"/>
</dbReference>
<dbReference type="SUPFAM" id="SSF52540">
    <property type="entry name" value="P-loop containing nucleoside triphosphate hydrolases"/>
    <property type="match status" value="1"/>
</dbReference>
<protein>
    <submittedName>
        <fullName evidence="1">DNA polymerase III subunit delta</fullName>
    </submittedName>
</protein>
<accession>A0A6M8J263</accession>
<keyword evidence="2" id="KW-1185">Reference proteome</keyword>
<dbReference type="InterPro" id="IPR027417">
    <property type="entry name" value="P-loop_NTPase"/>
</dbReference>
<dbReference type="Proteomes" id="UP000503297">
    <property type="component" value="Chromosome"/>
</dbReference>
<gene>
    <name evidence="1" type="ORF">HLV38_03030</name>
</gene>
<dbReference type="PANTHER" id="PTHR11669:SF8">
    <property type="entry name" value="DNA POLYMERASE III SUBUNIT DELTA"/>
    <property type="match status" value="1"/>
</dbReference>
<dbReference type="GO" id="GO:0006261">
    <property type="term" value="P:DNA-templated DNA replication"/>
    <property type="evidence" value="ECO:0007669"/>
    <property type="project" value="TreeGrafter"/>
</dbReference>
<dbReference type="Pfam" id="PF13177">
    <property type="entry name" value="DNA_pol3_delta2"/>
    <property type="match status" value="1"/>
</dbReference>
<sequence length="380" mass="40549">MADAFDGILGQPQVRSLLRSSLAGDRVSHAYLFHGPAGSSKTRAATALAQALVCPHGGCGTCEVCAKVARHRHPDVRFEAPEGAAGYVVAQVRAIVSDVSLAPIQAARKVYVLDRADLMNAAAANAFLKTLEEPPADVVLILLARTREGVLPTIASRCLAVPFRQIPPDEAADLVAQAADVTPSRARVGLAACGGSIERAVSFVKSNERMEFRREVLHALEGLEMADAWDVVGRARGLVVLAKAPLDEVRAAHEAHLRDHADFLGKAAVRQIELRNKRELSAKSLESLRQIASIAGSFLRDVLAVCAECPDLVQNADVRSQVERCALAVDEARVVRALDAVSACESAISYNVSPETCVSALLFELREALYGSHSPRSACL</sequence>
<dbReference type="Gene3D" id="3.40.50.300">
    <property type="entry name" value="P-loop containing nucleotide triphosphate hydrolases"/>
    <property type="match status" value="1"/>
</dbReference>
<proteinExistence type="predicted"/>
<evidence type="ECO:0000313" key="1">
    <source>
        <dbReference type="EMBL" id="QKF07211.1"/>
    </source>
</evidence>
<dbReference type="AlphaFoldDB" id="A0A6M8J263"/>
<reference evidence="2" key="1">
    <citation type="submission" date="2020-05" db="EMBL/GenBank/DDBJ databases">
        <title>Novel species in genus Nocardioides.</title>
        <authorList>
            <person name="Zhang G."/>
        </authorList>
    </citation>
    <scope>NUCLEOTIDE SEQUENCE [LARGE SCALE GENOMIC DNA]</scope>
    <source>
        <strain evidence="2">zg-1050</strain>
    </source>
</reference>
<dbReference type="KEGG" id="bwa:HLV38_03030"/>
<organism evidence="1 2">
    <name type="scientific">Berryella wangjianweii</name>
    <dbReference type="NCBI Taxonomy" id="2734634"/>
    <lineage>
        <taxon>Bacteria</taxon>
        <taxon>Bacillati</taxon>
        <taxon>Actinomycetota</taxon>
        <taxon>Coriobacteriia</taxon>
        <taxon>Eggerthellales</taxon>
        <taxon>Eggerthellaceae</taxon>
        <taxon>Berryella</taxon>
    </lineage>
</organism>
<dbReference type="InterPro" id="IPR050238">
    <property type="entry name" value="DNA_Rep/Repair_Clamp_Loader"/>
</dbReference>
<dbReference type="EMBL" id="CP053716">
    <property type="protein sequence ID" value="QKF07211.1"/>
    <property type="molecule type" value="Genomic_DNA"/>
</dbReference>